<dbReference type="EMBL" id="JBHRSL010000010">
    <property type="protein sequence ID" value="MFC3052751.1"/>
    <property type="molecule type" value="Genomic_DNA"/>
</dbReference>
<dbReference type="SUPFAM" id="SSF55874">
    <property type="entry name" value="ATPase domain of HSP90 chaperone/DNA topoisomerase II/histidine kinase"/>
    <property type="match status" value="1"/>
</dbReference>
<feature type="transmembrane region" description="Helical" evidence="6">
    <location>
        <begin position="9"/>
        <end position="28"/>
    </location>
</feature>
<feature type="transmembrane region" description="Helical" evidence="6">
    <location>
        <begin position="362"/>
        <end position="384"/>
    </location>
</feature>
<comment type="catalytic activity">
    <reaction evidence="1">
        <text>ATP + protein L-histidine = ADP + protein N-phospho-L-histidine.</text>
        <dbReference type="EC" id="2.7.13.3"/>
    </reaction>
</comment>
<evidence type="ECO:0000313" key="8">
    <source>
        <dbReference type="Proteomes" id="UP001595444"/>
    </source>
</evidence>
<evidence type="ECO:0000256" key="3">
    <source>
        <dbReference type="ARBA" id="ARBA00022679"/>
    </source>
</evidence>
<keyword evidence="6" id="KW-0472">Membrane</keyword>
<reference evidence="8" key="1">
    <citation type="journal article" date="2019" name="Int. J. Syst. Evol. Microbiol.">
        <title>The Global Catalogue of Microorganisms (GCM) 10K type strain sequencing project: providing services to taxonomists for standard genome sequencing and annotation.</title>
        <authorList>
            <consortium name="The Broad Institute Genomics Platform"/>
            <consortium name="The Broad Institute Genome Sequencing Center for Infectious Disease"/>
            <person name="Wu L."/>
            <person name="Ma J."/>
        </authorList>
    </citation>
    <scope>NUCLEOTIDE SEQUENCE [LARGE SCALE GENOMIC DNA]</scope>
    <source>
        <strain evidence="8">KCTC 62164</strain>
    </source>
</reference>
<keyword evidence="6" id="KW-0812">Transmembrane</keyword>
<keyword evidence="6" id="KW-1133">Transmembrane helix</keyword>
<keyword evidence="8" id="KW-1185">Reference proteome</keyword>
<evidence type="ECO:0000256" key="5">
    <source>
        <dbReference type="ARBA" id="ARBA00023012"/>
    </source>
</evidence>
<evidence type="ECO:0000256" key="6">
    <source>
        <dbReference type="SAM" id="Phobius"/>
    </source>
</evidence>
<dbReference type="PANTHER" id="PTHR24421:SF10">
    <property type="entry name" value="NITRATE_NITRITE SENSOR PROTEIN NARQ"/>
    <property type="match status" value="1"/>
</dbReference>
<organism evidence="7 8">
    <name type="scientific">Kordiimonas pumila</name>
    <dbReference type="NCBI Taxonomy" id="2161677"/>
    <lineage>
        <taxon>Bacteria</taxon>
        <taxon>Pseudomonadati</taxon>
        <taxon>Pseudomonadota</taxon>
        <taxon>Alphaproteobacteria</taxon>
        <taxon>Kordiimonadales</taxon>
        <taxon>Kordiimonadaceae</taxon>
        <taxon>Kordiimonas</taxon>
    </lineage>
</organism>
<feature type="transmembrane region" description="Helical" evidence="6">
    <location>
        <begin position="167"/>
        <end position="189"/>
    </location>
</feature>
<feature type="transmembrane region" description="Helical" evidence="6">
    <location>
        <begin position="390"/>
        <end position="408"/>
    </location>
</feature>
<dbReference type="PANTHER" id="PTHR24421">
    <property type="entry name" value="NITRATE/NITRITE SENSOR PROTEIN NARX-RELATED"/>
    <property type="match status" value="1"/>
</dbReference>
<evidence type="ECO:0000313" key="7">
    <source>
        <dbReference type="EMBL" id="MFC3052751.1"/>
    </source>
</evidence>
<keyword evidence="5" id="KW-0902">Two-component regulatory system</keyword>
<accession>A0ABV7D7C3</accession>
<feature type="transmembrane region" description="Helical" evidence="6">
    <location>
        <begin position="209"/>
        <end position="226"/>
    </location>
</feature>
<dbReference type="InterPro" id="IPR036890">
    <property type="entry name" value="HATPase_C_sf"/>
</dbReference>
<evidence type="ECO:0000256" key="1">
    <source>
        <dbReference type="ARBA" id="ARBA00000085"/>
    </source>
</evidence>
<feature type="transmembrane region" description="Helical" evidence="6">
    <location>
        <begin position="265"/>
        <end position="290"/>
    </location>
</feature>
<dbReference type="GO" id="GO:0016301">
    <property type="term" value="F:kinase activity"/>
    <property type="evidence" value="ECO:0007669"/>
    <property type="project" value="UniProtKB-KW"/>
</dbReference>
<evidence type="ECO:0000256" key="4">
    <source>
        <dbReference type="ARBA" id="ARBA00022777"/>
    </source>
</evidence>
<proteinExistence type="predicted"/>
<feature type="transmembrane region" description="Helical" evidence="6">
    <location>
        <begin position="302"/>
        <end position="324"/>
    </location>
</feature>
<dbReference type="EC" id="2.7.13.3" evidence="2"/>
<evidence type="ECO:0000256" key="2">
    <source>
        <dbReference type="ARBA" id="ARBA00012438"/>
    </source>
</evidence>
<keyword evidence="4 7" id="KW-0418">Kinase</keyword>
<dbReference type="Proteomes" id="UP001595444">
    <property type="component" value="Unassembled WGS sequence"/>
</dbReference>
<name>A0ABV7D7C3_9PROT</name>
<dbReference type="Gene3D" id="3.30.565.10">
    <property type="entry name" value="Histidine kinase-like ATPase, C-terminal domain"/>
    <property type="match status" value="1"/>
</dbReference>
<feature type="transmembrane region" description="Helical" evidence="6">
    <location>
        <begin position="233"/>
        <end position="253"/>
    </location>
</feature>
<comment type="caution">
    <text evidence="7">The sequence shown here is derived from an EMBL/GenBank/DDBJ whole genome shotgun (WGS) entry which is preliminary data.</text>
</comment>
<feature type="transmembrane region" description="Helical" evidence="6">
    <location>
        <begin position="140"/>
        <end position="160"/>
    </location>
</feature>
<dbReference type="RefSeq" id="WP_194213601.1">
    <property type="nucleotide sequence ID" value="NZ_CP061205.1"/>
</dbReference>
<dbReference type="CDD" id="cd16917">
    <property type="entry name" value="HATPase_UhpB-NarQ-NarX-like"/>
    <property type="match status" value="1"/>
</dbReference>
<dbReference type="InterPro" id="IPR050482">
    <property type="entry name" value="Sensor_HK_TwoCompSys"/>
</dbReference>
<protein>
    <recommendedName>
        <fullName evidence="2">histidine kinase</fullName>
        <ecNumber evidence="2">2.7.13.3</ecNumber>
    </recommendedName>
</protein>
<gene>
    <name evidence="7" type="ORF">ACFOKA_12625</name>
</gene>
<feature type="transmembrane region" description="Helical" evidence="6">
    <location>
        <begin position="330"/>
        <end position="350"/>
    </location>
</feature>
<sequence length="726" mass="80459">MRFYSPTRVVQAAVLLSLATVGICYWLATSVQWMGLTLTPDAVIGQVVIIDTVSNSPAEDIDVPAILKAVNGFPLTATDIVEEPDLLNDNKTVRAFLERQTALWSHLQSKTVILTLGYGDEQERTVAIVPTSRPAASLPAVFWVQILVGAASFLISTWVWSLRQSDWGARCFALSGLSTLTFACAAAIYSTRELAFDGALFKLLSTLNYSGAVAFGIAIPAMFLVYPKQLVKVRYLLFVPVLFAPVVILDILQRYGLGWPLFSGLYLPPIVGAAEMFLIVALVVVQWFATRKDPHNRAVLRWLGLSVVVCAGAFISLAMLPLVIQESPQVSQGWMFVFFLLIYIGLALGLRRYRLFELDTWAFRIIFYMAALILFVVLDALIIYALDFGASFSTGLSVLLIGILYLPLRDILWRKMLGHRNVENHALFHQVIEIAFTSTQQERVKRWKTLLYAIFDPLEIRELSHDAGQVVVKRDGIELQLPALAGIAPLAMCYSHRGRALFSPADLNLAQQIITLMRHAEKSRDAYERGKTEERKRIAQDLHDDIGAGLLTSLHTENMQDIKSTIRKTLSDMRTVVSGLIGGTIPLYQLIAALRHESHIRLEAAGIELNWPLSASEEREDLLDYQVYKNYISIHREIISNIIVHSGAKAVDVTVEAVGNIIRICISDDGAGLMLETAVGKASSSGGNGIPNMRRRAEEIGGRLEFPVTEKGYAVQIEFSLAQMAV</sequence>
<keyword evidence="3" id="KW-0808">Transferase</keyword>